<dbReference type="EMBL" id="QLYX01000010">
    <property type="protein sequence ID" value="RAY13048.1"/>
    <property type="molecule type" value="Genomic_DNA"/>
</dbReference>
<dbReference type="CDD" id="cd00093">
    <property type="entry name" value="HTH_XRE"/>
    <property type="match status" value="1"/>
</dbReference>
<organism evidence="2 3">
    <name type="scientific">Actinomadura craniellae</name>
    <dbReference type="NCBI Taxonomy" id="2231787"/>
    <lineage>
        <taxon>Bacteria</taxon>
        <taxon>Bacillati</taxon>
        <taxon>Actinomycetota</taxon>
        <taxon>Actinomycetes</taxon>
        <taxon>Streptosporangiales</taxon>
        <taxon>Thermomonosporaceae</taxon>
        <taxon>Actinomadura</taxon>
    </lineage>
</organism>
<keyword evidence="3" id="KW-1185">Reference proteome</keyword>
<dbReference type="InterPro" id="IPR010982">
    <property type="entry name" value="Lambda_DNA-bd_dom_sf"/>
</dbReference>
<accession>A0A365H1X9</accession>
<dbReference type="Gene3D" id="1.10.260.40">
    <property type="entry name" value="lambda repressor-like DNA-binding domains"/>
    <property type="match status" value="1"/>
</dbReference>
<dbReference type="Proteomes" id="UP000251891">
    <property type="component" value="Unassembled WGS sequence"/>
</dbReference>
<evidence type="ECO:0000313" key="2">
    <source>
        <dbReference type="EMBL" id="RAY13048.1"/>
    </source>
</evidence>
<dbReference type="Pfam" id="PF19054">
    <property type="entry name" value="DUF5753"/>
    <property type="match status" value="1"/>
</dbReference>
<dbReference type="PROSITE" id="PS50943">
    <property type="entry name" value="HTH_CROC1"/>
    <property type="match status" value="1"/>
</dbReference>
<proteinExistence type="predicted"/>
<dbReference type="RefSeq" id="WP_111869743.1">
    <property type="nucleotide sequence ID" value="NZ_QLYX01000010.1"/>
</dbReference>
<dbReference type="InterPro" id="IPR001387">
    <property type="entry name" value="Cro/C1-type_HTH"/>
</dbReference>
<dbReference type="SMART" id="SM00530">
    <property type="entry name" value="HTH_XRE"/>
    <property type="match status" value="1"/>
</dbReference>
<dbReference type="SUPFAM" id="SSF47413">
    <property type="entry name" value="lambda repressor-like DNA-binding domains"/>
    <property type="match status" value="1"/>
</dbReference>
<dbReference type="GO" id="GO:0003677">
    <property type="term" value="F:DNA binding"/>
    <property type="evidence" value="ECO:0007669"/>
    <property type="project" value="InterPro"/>
</dbReference>
<evidence type="ECO:0000259" key="1">
    <source>
        <dbReference type="PROSITE" id="PS50943"/>
    </source>
</evidence>
<protein>
    <submittedName>
        <fullName evidence="2">Transcriptional regulator</fullName>
    </submittedName>
</protein>
<evidence type="ECO:0000313" key="3">
    <source>
        <dbReference type="Proteomes" id="UP000251891"/>
    </source>
</evidence>
<sequence>MSVSSNPTVRRRRLGMELRRLREALGMKGEEAARRLGWSPSKISKIETGRMSVHHGDVRDMLDLYEVADQRVRAALIQLARDARQQGWWQPYSDLLSRNSATYIGLESAAESLREYRPLNVPGMFQTEDYARAVILGGGPLELREAETERRVALRLERQAFLRENAKLDVWLILHEAALRCEIGDALVMRDQLRRLIQEAHSPWVTLQVIPFSAGAHPSMAGSFGVFTFPEENDRGIAYIDSATGILYLERQEEVKAANLTFDHLIAAALNKDDSRALLEAVADEYDRK</sequence>
<dbReference type="OrthoDB" id="5177725at2"/>
<reference evidence="2 3" key="1">
    <citation type="submission" date="2018-06" db="EMBL/GenBank/DDBJ databases">
        <title>Actinomadura craniellae sp. nov. isolated from marine sponge Craniella sp.</title>
        <authorList>
            <person name="Li L."/>
            <person name="Xu Q.H."/>
            <person name="Lin H.W."/>
            <person name="Lu Y.H."/>
        </authorList>
    </citation>
    <scope>NUCLEOTIDE SEQUENCE [LARGE SCALE GENOMIC DNA]</scope>
    <source>
        <strain evidence="2 3">LHW63021</strain>
    </source>
</reference>
<dbReference type="AlphaFoldDB" id="A0A365H1X9"/>
<dbReference type="InterPro" id="IPR043917">
    <property type="entry name" value="DUF5753"/>
</dbReference>
<feature type="domain" description="HTH cro/C1-type" evidence="1">
    <location>
        <begin position="18"/>
        <end position="71"/>
    </location>
</feature>
<dbReference type="Pfam" id="PF13560">
    <property type="entry name" value="HTH_31"/>
    <property type="match status" value="1"/>
</dbReference>
<comment type="caution">
    <text evidence="2">The sequence shown here is derived from an EMBL/GenBank/DDBJ whole genome shotgun (WGS) entry which is preliminary data.</text>
</comment>
<gene>
    <name evidence="2" type="ORF">DPM19_21325</name>
</gene>
<name>A0A365H1X9_9ACTN</name>